<evidence type="ECO:0000256" key="1">
    <source>
        <dbReference type="SAM" id="Coils"/>
    </source>
</evidence>
<dbReference type="EMBL" id="JAFIQS010000029">
    <property type="protein sequence ID" value="KAG5161678.1"/>
    <property type="molecule type" value="Genomic_DNA"/>
</dbReference>
<feature type="region of interest" description="Disordered" evidence="2">
    <location>
        <begin position="103"/>
        <end position="196"/>
    </location>
</feature>
<dbReference type="OrthoDB" id="3000289at2759"/>
<sequence length="693" mass="78530">MGQREINGARGATRENLTSGSPGNELKQYNKLTGHSEHYQEYADTVRESLVHYGIQEDLANAIITEQMFLLTTELLFRLQKLEAENKRLDNNLLAYGRISKRSAAESTDDNDGRPSKKPTHNADTAPNMSTPTAGVTTRDPENNDPTYDILTNVVVPGERHPSPKLKRDPSRDHPNPVGYRTEDEDSEDESNLSTAEANRRLAKRQLDFDMYSGRIDNVWGVVLHPQLSPQRLNILRNTLPRHTWFSERSNTVFTGNTAIAAMQWERTHDNAYNPFKNPLYATAPRGVPRNPLEVKGLVRITQDETFEPWVRVEAYILLRVLKNAAAMSNPQVHDRAMQCLEKVSVDEFTPKVDENEWMEIALPHDFDRIRNFANLHKNNRGMGIPMPKREHSLLIDDFAQYALMHARPGSISPLPGIAMRLSLEVDRRSSFGQGLVRVLGPVDKAARHEFTKAFAALASHANRYREAIEAYDAQNPGAPFEAQEGPTYSFVRSSLTIEGAKLFGIVDIIELLVRNRIPVSWIDHAYPFGFNYLNARISRPIPNNHHLAVYDDERLARIDRFGVPPAIPEWDGWRQPSEDDRLRLYVLMSLDEKAKPKCQGFQHYTWIRIGDPAFQRFLKFRDQNIIDDQERIAAARKAPTGSTVALDDNDDEMIDATSHDTEDNVMGSALLMEDDIPTQGIASLSLKKVNSI</sequence>
<accession>A0A8H7XJF5</accession>
<name>A0A8H7XJF5_PSICU</name>
<feature type="region of interest" description="Disordered" evidence="2">
    <location>
        <begin position="1"/>
        <end position="29"/>
    </location>
</feature>
<feature type="coiled-coil region" evidence="1">
    <location>
        <begin position="72"/>
        <end position="99"/>
    </location>
</feature>
<organism evidence="3">
    <name type="scientific">Psilocybe cubensis</name>
    <name type="common">Psychedelic mushroom</name>
    <name type="synonym">Stropharia cubensis</name>
    <dbReference type="NCBI Taxonomy" id="181762"/>
    <lineage>
        <taxon>Eukaryota</taxon>
        <taxon>Fungi</taxon>
        <taxon>Dikarya</taxon>
        <taxon>Basidiomycota</taxon>
        <taxon>Agaricomycotina</taxon>
        <taxon>Agaricomycetes</taxon>
        <taxon>Agaricomycetidae</taxon>
        <taxon>Agaricales</taxon>
        <taxon>Agaricineae</taxon>
        <taxon>Strophariaceae</taxon>
        <taxon>Psilocybe</taxon>
    </lineage>
</organism>
<reference evidence="3" key="1">
    <citation type="submission" date="2021-02" db="EMBL/GenBank/DDBJ databases">
        <title>Psilocybe cubensis genome.</title>
        <authorList>
            <person name="Mckernan K.J."/>
            <person name="Crawford S."/>
            <person name="Trippe A."/>
            <person name="Kane L.T."/>
            <person name="Mclaughlin S."/>
        </authorList>
    </citation>
    <scope>NUCLEOTIDE SEQUENCE [LARGE SCALE GENOMIC DNA]</scope>
    <source>
        <strain evidence="3">MGC-MH-2018</strain>
    </source>
</reference>
<evidence type="ECO:0000256" key="2">
    <source>
        <dbReference type="SAM" id="MobiDB-lite"/>
    </source>
</evidence>
<keyword evidence="1" id="KW-0175">Coiled coil</keyword>
<gene>
    <name evidence="3" type="ORF">JR316_013433</name>
</gene>
<comment type="caution">
    <text evidence="3">The sequence shown here is derived from an EMBL/GenBank/DDBJ whole genome shotgun (WGS) entry which is preliminary data.</text>
</comment>
<feature type="compositionally biased region" description="Polar residues" evidence="2">
    <location>
        <begin position="122"/>
        <end position="136"/>
    </location>
</feature>
<protein>
    <submittedName>
        <fullName evidence="3">Uncharacterized protein</fullName>
    </submittedName>
</protein>
<evidence type="ECO:0000313" key="3">
    <source>
        <dbReference type="EMBL" id="KAG5161678.1"/>
    </source>
</evidence>
<dbReference type="AlphaFoldDB" id="A0A8H7XJF5"/>
<proteinExistence type="predicted"/>
<feature type="compositionally biased region" description="Basic and acidic residues" evidence="2">
    <location>
        <begin position="158"/>
        <end position="175"/>
    </location>
</feature>